<evidence type="ECO:0000313" key="5">
    <source>
        <dbReference type="Proteomes" id="UP000219327"/>
    </source>
</evidence>
<evidence type="ECO:0000256" key="2">
    <source>
        <dbReference type="ARBA" id="ARBA00023163"/>
    </source>
</evidence>
<dbReference type="GO" id="GO:0043565">
    <property type="term" value="F:sequence-specific DNA binding"/>
    <property type="evidence" value="ECO:0007669"/>
    <property type="project" value="InterPro"/>
</dbReference>
<feature type="domain" description="HTH araC/xylS-type" evidence="3">
    <location>
        <begin position="23"/>
        <end position="66"/>
    </location>
</feature>
<sequence length="66" mass="7160">MKRSASVRGRLIFVNSHQINKLRRALSAKEVSASSNTTLAEVAAAANLSSFHFARLFRDATGLTVN</sequence>
<dbReference type="AlphaFoldDB" id="A0A2A5WXA7"/>
<dbReference type="GO" id="GO:0003700">
    <property type="term" value="F:DNA-binding transcription factor activity"/>
    <property type="evidence" value="ECO:0007669"/>
    <property type="project" value="InterPro"/>
</dbReference>
<dbReference type="InterPro" id="IPR009057">
    <property type="entry name" value="Homeodomain-like_sf"/>
</dbReference>
<evidence type="ECO:0000256" key="1">
    <source>
        <dbReference type="ARBA" id="ARBA00023015"/>
    </source>
</evidence>
<name>A0A2A5WXA7_9GAMM</name>
<keyword evidence="2" id="KW-0804">Transcription</keyword>
<dbReference type="EMBL" id="NTKD01000009">
    <property type="protein sequence ID" value="PDH40716.1"/>
    <property type="molecule type" value="Genomic_DNA"/>
</dbReference>
<organism evidence="4 5">
    <name type="scientific">OM182 bacterium MED-G24</name>
    <dbReference type="NCBI Taxonomy" id="1986255"/>
    <lineage>
        <taxon>Bacteria</taxon>
        <taxon>Pseudomonadati</taxon>
        <taxon>Pseudomonadota</taxon>
        <taxon>Gammaproteobacteria</taxon>
        <taxon>OMG group</taxon>
        <taxon>OM182 clade</taxon>
    </lineage>
</organism>
<dbReference type="Gene3D" id="1.10.10.60">
    <property type="entry name" value="Homeodomain-like"/>
    <property type="match status" value="1"/>
</dbReference>
<accession>A0A2A5WXA7</accession>
<dbReference type="InterPro" id="IPR018060">
    <property type="entry name" value="HTH_AraC"/>
</dbReference>
<reference evidence="4 5" key="1">
    <citation type="submission" date="2017-08" db="EMBL/GenBank/DDBJ databases">
        <title>Fine stratification of microbial communities through a metagenomic profile of the photic zone.</title>
        <authorList>
            <person name="Haro-Moreno J.M."/>
            <person name="Lopez-Perez M."/>
            <person name="De La Torre J."/>
            <person name="Picazo A."/>
            <person name="Camacho A."/>
            <person name="Rodriguez-Valera F."/>
        </authorList>
    </citation>
    <scope>NUCLEOTIDE SEQUENCE [LARGE SCALE GENOMIC DNA]</scope>
    <source>
        <strain evidence="4">MED-G24</strain>
    </source>
</reference>
<comment type="caution">
    <text evidence="4">The sequence shown here is derived from an EMBL/GenBank/DDBJ whole genome shotgun (WGS) entry which is preliminary data.</text>
</comment>
<evidence type="ECO:0000313" key="4">
    <source>
        <dbReference type="EMBL" id="PDH40716.1"/>
    </source>
</evidence>
<evidence type="ECO:0000259" key="3">
    <source>
        <dbReference type="PROSITE" id="PS01124"/>
    </source>
</evidence>
<proteinExistence type="predicted"/>
<dbReference type="Proteomes" id="UP000219327">
    <property type="component" value="Unassembled WGS sequence"/>
</dbReference>
<protein>
    <recommendedName>
        <fullName evidence="3">HTH araC/xylS-type domain-containing protein</fullName>
    </recommendedName>
</protein>
<keyword evidence="1" id="KW-0805">Transcription regulation</keyword>
<dbReference type="PROSITE" id="PS01124">
    <property type="entry name" value="HTH_ARAC_FAMILY_2"/>
    <property type="match status" value="1"/>
</dbReference>
<dbReference type="SUPFAM" id="SSF46689">
    <property type="entry name" value="Homeodomain-like"/>
    <property type="match status" value="1"/>
</dbReference>
<gene>
    <name evidence="4" type="ORF">CNE99_03060</name>
</gene>
<dbReference type="Pfam" id="PF00165">
    <property type="entry name" value="HTH_AraC"/>
    <property type="match status" value="1"/>
</dbReference>